<protein>
    <submittedName>
        <fullName evidence="1">Uncharacterized protein</fullName>
    </submittedName>
</protein>
<gene>
    <name evidence="1" type="ORF">O6H91_18G030300</name>
</gene>
<keyword evidence="2" id="KW-1185">Reference proteome</keyword>
<dbReference type="EMBL" id="CM055109">
    <property type="protein sequence ID" value="KAJ7522886.1"/>
    <property type="molecule type" value="Genomic_DNA"/>
</dbReference>
<evidence type="ECO:0000313" key="2">
    <source>
        <dbReference type="Proteomes" id="UP001162992"/>
    </source>
</evidence>
<proteinExistence type="predicted"/>
<sequence length="543" mass="59841">MDPRFILHPTHVVDRSSARFLPPGTSFAGGHSPALLPSHLSPVQPFYTAYDQTLGVGEVAFSASVPSGQAYFRTDRLPPGTTVLQEVPNPEVGGVGYGLGPVNLGYRNVALTSLNNLQVAEIGPSAGVHSLIVPSYADVSGCGHGYGNTALVCVYQAYPQAQIHAGPALLPLSPLPSRQHMFLDQALDQEYGSLDQINPPLRARRMEVVRIRKLERGRVLDQRRELQRKPDIQKAFLKKQKAFLEKGVHASSPKGNTWCSICKVECQSAHVLQNHIEGKKHKLKLEAAKEIQGSLKKKSEDVIKEAVKSSKEKEVEVSSLAAKQQEGKAEKDGIADEAINKALLEIGKVGADFTVDRVYNELKTGDLDAEKPFKVVIKEAVKSSKEKEVEVDSNHQQAVKTAKTEKARRKRLRRAQQRRSLAAKQQEGKAEKDGIADEAINKALLEIGKVGADLTVDRVYNELKTGDLDAEKPFKVVIKEAVKSSKEKKVEVDSNHQQTVKTAKTEKARRKRLRRAEAEEGSTTEVLSCQTTRREGRKGWNCR</sequence>
<dbReference type="Proteomes" id="UP001162992">
    <property type="component" value="Chromosome 18"/>
</dbReference>
<reference evidence="2" key="1">
    <citation type="journal article" date="2024" name="Proc. Natl. Acad. Sci. U.S.A.">
        <title>Extraordinary preservation of gene collinearity over three hundred million years revealed in homosporous lycophytes.</title>
        <authorList>
            <person name="Li C."/>
            <person name="Wickell D."/>
            <person name="Kuo L.Y."/>
            <person name="Chen X."/>
            <person name="Nie B."/>
            <person name="Liao X."/>
            <person name="Peng D."/>
            <person name="Ji J."/>
            <person name="Jenkins J."/>
            <person name="Williams M."/>
            <person name="Shu S."/>
            <person name="Plott C."/>
            <person name="Barry K."/>
            <person name="Rajasekar S."/>
            <person name="Grimwood J."/>
            <person name="Han X."/>
            <person name="Sun S."/>
            <person name="Hou Z."/>
            <person name="He W."/>
            <person name="Dai G."/>
            <person name="Sun C."/>
            <person name="Schmutz J."/>
            <person name="Leebens-Mack J.H."/>
            <person name="Li F.W."/>
            <person name="Wang L."/>
        </authorList>
    </citation>
    <scope>NUCLEOTIDE SEQUENCE [LARGE SCALE GENOMIC DNA]</scope>
    <source>
        <strain evidence="2">cv. PW_Plant_1</strain>
    </source>
</reference>
<evidence type="ECO:0000313" key="1">
    <source>
        <dbReference type="EMBL" id="KAJ7522886.1"/>
    </source>
</evidence>
<comment type="caution">
    <text evidence="1">The sequence shown here is derived from an EMBL/GenBank/DDBJ whole genome shotgun (WGS) entry which is preliminary data.</text>
</comment>
<organism evidence="1 2">
    <name type="scientific">Diphasiastrum complanatum</name>
    <name type="common">Issler's clubmoss</name>
    <name type="synonym">Lycopodium complanatum</name>
    <dbReference type="NCBI Taxonomy" id="34168"/>
    <lineage>
        <taxon>Eukaryota</taxon>
        <taxon>Viridiplantae</taxon>
        <taxon>Streptophyta</taxon>
        <taxon>Embryophyta</taxon>
        <taxon>Tracheophyta</taxon>
        <taxon>Lycopodiopsida</taxon>
        <taxon>Lycopodiales</taxon>
        <taxon>Lycopodiaceae</taxon>
        <taxon>Lycopodioideae</taxon>
        <taxon>Diphasiastrum</taxon>
    </lineage>
</organism>
<accession>A0ACC2AZE2</accession>
<name>A0ACC2AZE2_DIPCM</name>